<dbReference type="Pfam" id="PF00080">
    <property type="entry name" value="Sod_Cu"/>
    <property type="match status" value="1"/>
</dbReference>
<feature type="compositionally biased region" description="Low complexity" evidence="1">
    <location>
        <begin position="461"/>
        <end position="475"/>
    </location>
</feature>
<dbReference type="PANTHER" id="PTHR10003">
    <property type="entry name" value="SUPEROXIDE DISMUTASE CU-ZN -RELATED"/>
    <property type="match status" value="1"/>
</dbReference>
<sequence>MRKMERKNVIYLYVCVVLILKYSNGQQFPNQQFGQQNNGQFGPVAAGQFVGNGQPFAGNNQVPPTNNQGTFTNNQTPQGGTQPGGTLNNNNNQQGTFPSNQQGTFPSNQQGTFPSNQQGTFPTNQQGTFPNNQQGTFPNNQQGTFPNNQQGTFPNTQQQGQFPNTFQGNQFGQPGGTPNFAGPNTQPPFNFQNNVVGFQNPIGGFNTVGNQFGNPFIPGNNFGAGGPFGIGPGIPGPIRGPEQGGPGGQFSLGGQLFMSLSQNPMNYRYATCRFNSTDTNIAGRADLRQFVFGDFPVDIRIQVWGLPRSPVDTQRGIHIHEFGDVGAKCSRVGPHLNPAQTRHGGRNTFAFLRHVGDLGNMLQSPQGVTSTQFRDGVISLQGPTSVIGRSLVIKYERDDEGFGTNVDSLQNGNARTPLACCTIARSGPANWNDPYTEAELMSLNGGSAPLQGPFGAPSSATGTNTFGNQGNQGSTFNFNSQGDFGNPAPSPTPQGTGGNSFGFLGNGGKK</sequence>
<accession>A0A5B8IDF6</accession>
<protein>
    <submittedName>
        <fullName evidence="4">Superoxide dismutase</fullName>
    </submittedName>
</protein>
<dbReference type="PRINTS" id="PR00068">
    <property type="entry name" value="CUZNDISMTASE"/>
</dbReference>
<dbReference type="InterPro" id="IPR001424">
    <property type="entry name" value="SOD_Cu_Zn_dom"/>
</dbReference>
<dbReference type="InterPro" id="IPR024134">
    <property type="entry name" value="SOD_Cu/Zn_/chaperone"/>
</dbReference>
<dbReference type="InterPro" id="IPR018152">
    <property type="entry name" value="SOD_Cu/Zn_BS"/>
</dbReference>
<dbReference type="AlphaFoldDB" id="A0A5B8IDF6"/>
<dbReference type="SUPFAM" id="SSF49329">
    <property type="entry name" value="Cu,Zn superoxide dismutase-like"/>
    <property type="match status" value="1"/>
</dbReference>
<keyword evidence="2" id="KW-0732">Signal</keyword>
<feature type="compositionally biased region" description="Polar residues" evidence="1">
    <location>
        <begin position="99"/>
        <end position="172"/>
    </location>
</feature>
<organism evidence="4">
    <name type="scientific">Azumapecten farreri</name>
    <name type="common">Farrer's scallop</name>
    <name type="synonym">Chlamys farreri</name>
    <dbReference type="NCBI Taxonomy" id="106299"/>
    <lineage>
        <taxon>Eukaryota</taxon>
        <taxon>Metazoa</taxon>
        <taxon>Spiralia</taxon>
        <taxon>Lophotrochozoa</taxon>
        <taxon>Mollusca</taxon>
        <taxon>Bivalvia</taxon>
        <taxon>Autobranchia</taxon>
        <taxon>Pteriomorphia</taxon>
        <taxon>Pectinida</taxon>
        <taxon>Pectinoidea</taxon>
        <taxon>Pectinidae</taxon>
        <taxon>Azumapecten</taxon>
    </lineage>
</organism>
<evidence type="ECO:0000259" key="3">
    <source>
        <dbReference type="Pfam" id="PF00080"/>
    </source>
</evidence>
<feature type="signal peptide" evidence="2">
    <location>
        <begin position="1"/>
        <end position="25"/>
    </location>
</feature>
<proteinExistence type="evidence at transcript level"/>
<evidence type="ECO:0000256" key="2">
    <source>
        <dbReference type="SAM" id="SignalP"/>
    </source>
</evidence>
<feature type="chain" id="PRO_5023012121" evidence="2">
    <location>
        <begin position="26"/>
        <end position="510"/>
    </location>
</feature>
<dbReference type="CDD" id="cd00305">
    <property type="entry name" value="Cu-Zn_Superoxide_Dismutase"/>
    <property type="match status" value="1"/>
</dbReference>
<evidence type="ECO:0000256" key="1">
    <source>
        <dbReference type="SAM" id="MobiDB-lite"/>
    </source>
</evidence>
<dbReference type="EMBL" id="MK374367">
    <property type="protein sequence ID" value="QDX46956.1"/>
    <property type="molecule type" value="mRNA"/>
</dbReference>
<dbReference type="GO" id="GO:0005507">
    <property type="term" value="F:copper ion binding"/>
    <property type="evidence" value="ECO:0007669"/>
    <property type="project" value="InterPro"/>
</dbReference>
<dbReference type="PROSITE" id="PS00087">
    <property type="entry name" value="SOD_CU_ZN_1"/>
    <property type="match status" value="1"/>
</dbReference>
<name>A0A5B8IDF6_AZUFA</name>
<dbReference type="InterPro" id="IPR036423">
    <property type="entry name" value="SOD-like_Cu/Zn_dom_sf"/>
</dbReference>
<feature type="region of interest" description="Disordered" evidence="1">
    <location>
        <begin position="44"/>
        <end position="185"/>
    </location>
</feature>
<feature type="compositionally biased region" description="Gly residues" evidence="1">
    <location>
        <begin position="495"/>
        <end position="510"/>
    </location>
</feature>
<dbReference type="GO" id="GO:0006801">
    <property type="term" value="P:superoxide metabolic process"/>
    <property type="evidence" value="ECO:0007669"/>
    <property type="project" value="InterPro"/>
</dbReference>
<feature type="region of interest" description="Disordered" evidence="1">
    <location>
        <begin position="446"/>
        <end position="510"/>
    </location>
</feature>
<gene>
    <name evidence="4" type="primary">SOD3</name>
</gene>
<reference evidence="4" key="1">
    <citation type="submission" date="2019-01" db="EMBL/GenBank/DDBJ databases">
        <authorList>
            <person name="Lian S."/>
        </authorList>
    </citation>
    <scope>NUCLEOTIDE SEQUENCE</scope>
</reference>
<dbReference type="Gene3D" id="2.60.40.200">
    <property type="entry name" value="Superoxide dismutase, copper/zinc binding domain"/>
    <property type="match status" value="1"/>
</dbReference>
<feature type="compositionally biased region" description="Low complexity" evidence="1">
    <location>
        <begin position="63"/>
        <end position="98"/>
    </location>
</feature>
<evidence type="ECO:0000313" key="4">
    <source>
        <dbReference type="EMBL" id="QDX46956.1"/>
    </source>
</evidence>
<feature type="domain" description="Superoxide dismutase copper/zinc binding" evidence="3">
    <location>
        <begin position="283"/>
        <end position="423"/>
    </location>
</feature>